<evidence type="ECO:0000313" key="9">
    <source>
        <dbReference type="EMBL" id="CUN61194.1"/>
    </source>
</evidence>
<evidence type="ECO:0000313" key="14">
    <source>
        <dbReference type="EMBL" id="RHG60535.1"/>
    </source>
</evidence>
<dbReference type="FunFam" id="2.70.70.10:FF:000001">
    <property type="entry name" value="PTS system glucose-specific IIA component"/>
    <property type="match status" value="1"/>
</dbReference>
<evidence type="ECO:0000313" key="11">
    <source>
        <dbReference type="EMBL" id="NUN88088.1"/>
    </source>
</evidence>
<sequence>MLGLFKGKNKGNLLHSPCNGKVVPITEVPDSTFADKILGDGFAVIPSEGKVYAPADGEVSMVFDTLHAVTMTSTQGTEILIHIGLDTVTLKGEPFTPHVVAGDKVKQGDLLMEVDLDKIQAAGLNTITPVLICNTDTYGKIALQKKGEVTLEDAVLKLS</sequence>
<dbReference type="InterPro" id="IPR011055">
    <property type="entry name" value="Dup_hybrid_motif"/>
</dbReference>
<dbReference type="GeneID" id="92824809"/>
<dbReference type="PROSITE" id="PS51093">
    <property type="entry name" value="PTS_EIIA_TYPE_1"/>
    <property type="match status" value="1"/>
</dbReference>
<dbReference type="Proteomes" id="UP000095727">
    <property type="component" value="Unassembled WGS sequence"/>
</dbReference>
<dbReference type="Pfam" id="PF00358">
    <property type="entry name" value="PTS_EIIA_1"/>
    <property type="match status" value="1"/>
</dbReference>
<accession>A0A174C1A4</accession>
<keyword evidence="2" id="KW-0813">Transport</keyword>
<dbReference type="AlphaFoldDB" id="A0A174C1A4"/>
<keyword evidence="3 12" id="KW-0762">Sugar transport</keyword>
<reference evidence="15 16" key="1">
    <citation type="submission" date="2015-09" db="EMBL/GenBank/DDBJ databases">
        <authorList>
            <consortium name="Pathogen Informatics"/>
        </authorList>
    </citation>
    <scope>NUCLEOTIDE SEQUENCE [LARGE SCALE GENOMIC DNA]</scope>
    <source>
        <strain evidence="9 15">2789STDY5834866</strain>
        <strain evidence="8 16">2789STDY5834962</strain>
    </source>
</reference>
<dbReference type="NCBIfam" id="TIGR00830">
    <property type="entry name" value="PTBA"/>
    <property type="match status" value="1"/>
</dbReference>
<reference evidence="17 18" key="2">
    <citation type="submission" date="2018-08" db="EMBL/GenBank/DDBJ databases">
        <title>A genome reference for cultivated species of the human gut microbiota.</title>
        <authorList>
            <person name="Zou Y."/>
            <person name="Xue W."/>
            <person name="Luo G."/>
        </authorList>
    </citation>
    <scope>NUCLEOTIDE SEQUENCE [LARGE SCALE GENOMIC DNA]</scope>
    <source>
        <strain evidence="14 19">AM22-12LB</strain>
        <strain evidence="13 18">AM23-3</strain>
        <strain evidence="12 17">TM07-19</strain>
    </source>
</reference>
<evidence type="ECO:0000313" key="10">
    <source>
        <dbReference type="EMBL" id="GLG87401.1"/>
    </source>
</evidence>
<evidence type="ECO:0000256" key="5">
    <source>
        <dbReference type="ARBA" id="ARBA00022683"/>
    </source>
</evidence>
<evidence type="ECO:0000259" key="7">
    <source>
        <dbReference type="PROSITE" id="PS51093"/>
    </source>
</evidence>
<dbReference type="EMBL" id="BSCI01000011">
    <property type="protein sequence ID" value="GLG87401.1"/>
    <property type="molecule type" value="Genomic_DNA"/>
</dbReference>
<dbReference type="InterPro" id="IPR050890">
    <property type="entry name" value="PTS_EIIA_component"/>
</dbReference>
<dbReference type="PANTHER" id="PTHR45008">
    <property type="entry name" value="PTS SYSTEM GLUCOSE-SPECIFIC EIIA COMPONENT"/>
    <property type="match status" value="1"/>
</dbReference>
<protein>
    <submittedName>
        <fullName evidence="8">EIICBA-Glc</fullName>
    </submittedName>
    <submittedName>
        <fullName evidence="12">PTS glucose transporter subunit IIA</fullName>
    </submittedName>
</protein>
<dbReference type="EMBL" id="CYZK01000002">
    <property type="protein sequence ID" value="CUN61194.1"/>
    <property type="molecule type" value="Genomic_DNA"/>
</dbReference>
<keyword evidence="6" id="KW-0418">Kinase</keyword>
<dbReference type="Gene3D" id="2.70.70.10">
    <property type="entry name" value="Glucose Permease (Domain IIA)"/>
    <property type="match status" value="1"/>
</dbReference>
<dbReference type="SUPFAM" id="SSF51261">
    <property type="entry name" value="Duplicated hybrid motif"/>
    <property type="match status" value="1"/>
</dbReference>
<dbReference type="PANTHER" id="PTHR45008:SF1">
    <property type="entry name" value="PTS SYSTEM GLUCOSE-SPECIFIC EIIA COMPONENT"/>
    <property type="match status" value="1"/>
</dbReference>
<dbReference type="Proteomes" id="UP000284579">
    <property type="component" value="Unassembled WGS sequence"/>
</dbReference>
<dbReference type="Proteomes" id="UP000286595">
    <property type="component" value="Unassembled WGS sequence"/>
</dbReference>
<evidence type="ECO:0000256" key="3">
    <source>
        <dbReference type="ARBA" id="ARBA00022597"/>
    </source>
</evidence>
<dbReference type="Proteomes" id="UP000260655">
    <property type="component" value="Unassembled WGS sequence"/>
</dbReference>
<reference evidence="10" key="6">
    <citation type="submission" date="2022-11" db="EMBL/GenBank/DDBJ databases">
        <title>Draft genome sequence of Coprococcus comes strain 31264.</title>
        <authorList>
            <person name="Hisatomi A."/>
            <person name="Ohkuma M."/>
            <person name="Sakamoto M."/>
        </authorList>
    </citation>
    <scope>NUCLEOTIDE SEQUENCE</scope>
    <source>
        <strain evidence="10">JCM 31264</strain>
    </source>
</reference>
<dbReference type="GO" id="GO:0009401">
    <property type="term" value="P:phosphoenolpyruvate-dependent sugar phosphotransferase system"/>
    <property type="evidence" value="ECO:0007669"/>
    <property type="project" value="UniProtKB-KW"/>
</dbReference>
<evidence type="ECO:0000313" key="15">
    <source>
        <dbReference type="Proteomes" id="UP000095362"/>
    </source>
</evidence>
<dbReference type="EMBL" id="CYXR01000013">
    <property type="protein sequence ID" value="CUM98196.1"/>
    <property type="molecule type" value="Genomic_DNA"/>
</dbReference>
<evidence type="ECO:0000313" key="18">
    <source>
        <dbReference type="Proteomes" id="UP000284579"/>
    </source>
</evidence>
<evidence type="ECO:0000313" key="19">
    <source>
        <dbReference type="Proteomes" id="UP000286595"/>
    </source>
</evidence>
<evidence type="ECO:0000313" key="8">
    <source>
        <dbReference type="EMBL" id="CUM98196.1"/>
    </source>
</evidence>
<reference evidence="11 20" key="3">
    <citation type="submission" date="2020-04" db="EMBL/GenBank/DDBJ databases">
        <authorList>
            <person name="Pieper L."/>
        </authorList>
    </citation>
    <scope>NUCLEOTIDE SEQUENCE [LARGE SCALE GENOMIC DNA]</scope>
    <source>
        <strain evidence="11 20">F22</strain>
    </source>
</reference>
<dbReference type="Proteomes" id="UP001145109">
    <property type="component" value="Unassembled WGS sequence"/>
</dbReference>
<gene>
    <name evidence="8" type="primary">ptsG_2</name>
    <name evidence="10" type="ORF">comes_19470</name>
    <name evidence="14" type="ORF">DW252_07455</name>
    <name evidence="13" type="ORF">DW656_11670</name>
    <name evidence="12" type="ORF">DXD67_11305</name>
    <name evidence="9" type="ORF">ERS852481_00509</name>
    <name evidence="8" type="ORF">ERS852574_01944</name>
    <name evidence="11" type="ORF">HUU93_16175</name>
</gene>
<keyword evidence="4" id="KW-0808">Transferase</keyword>
<evidence type="ECO:0000313" key="13">
    <source>
        <dbReference type="EMBL" id="RHF82285.1"/>
    </source>
</evidence>
<dbReference type="EMBL" id="QSOV01000012">
    <property type="protein sequence ID" value="RGJ22261.1"/>
    <property type="molecule type" value="Genomic_DNA"/>
</dbReference>
<dbReference type="EMBL" id="QRHO01000016">
    <property type="protein sequence ID" value="RHF82285.1"/>
    <property type="molecule type" value="Genomic_DNA"/>
</dbReference>
<dbReference type="Proteomes" id="UP000095362">
    <property type="component" value="Unassembled WGS sequence"/>
</dbReference>
<dbReference type="RefSeq" id="WP_055157019.1">
    <property type="nucleotide sequence ID" value="NZ_BSCI01000011.1"/>
</dbReference>
<evidence type="ECO:0000313" key="20">
    <source>
        <dbReference type="Proteomes" id="UP000554488"/>
    </source>
</evidence>
<evidence type="ECO:0000313" key="17">
    <source>
        <dbReference type="Proteomes" id="UP000260655"/>
    </source>
</evidence>
<feature type="domain" description="PTS EIIA type-1" evidence="7">
    <location>
        <begin position="30"/>
        <end position="134"/>
    </location>
</feature>
<reference evidence="10" key="5">
    <citation type="submission" date="2022-09" db="EMBL/GenBank/DDBJ databases">
        <title>Draft genome sequence of Coprococcus comes strain 31264.</title>
        <authorList>
            <person name="Atsushi H."/>
            <person name="Moriya O."/>
            <person name="Mitsuo S."/>
        </authorList>
    </citation>
    <scope>NUCLEOTIDE SEQUENCE</scope>
    <source>
        <strain evidence="10">JCM 31264</strain>
    </source>
</reference>
<comment type="subcellular location">
    <subcellularLocation>
        <location evidence="1">Cytoplasm</location>
    </subcellularLocation>
</comment>
<dbReference type="PROSITE" id="PS00371">
    <property type="entry name" value="PTS_EIIA_TYPE_1_HIS"/>
    <property type="match status" value="1"/>
</dbReference>
<proteinExistence type="predicted"/>
<evidence type="ECO:0000313" key="12">
    <source>
        <dbReference type="EMBL" id="RGJ22261.1"/>
    </source>
</evidence>
<dbReference type="EMBL" id="QRIM01000007">
    <property type="protein sequence ID" value="RHG60535.1"/>
    <property type="molecule type" value="Genomic_DNA"/>
</dbReference>
<dbReference type="Proteomes" id="UP000554488">
    <property type="component" value="Unassembled WGS sequence"/>
</dbReference>
<organism evidence="12 17">
    <name type="scientific">Coprococcus comes</name>
    <dbReference type="NCBI Taxonomy" id="410072"/>
    <lineage>
        <taxon>Bacteria</taxon>
        <taxon>Bacillati</taxon>
        <taxon>Bacillota</taxon>
        <taxon>Clostridia</taxon>
        <taxon>Lachnospirales</taxon>
        <taxon>Lachnospiraceae</taxon>
        <taxon>Coprococcus</taxon>
    </lineage>
</organism>
<reference evidence="11 20" key="4">
    <citation type="submission" date="2020-07" db="EMBL/GenBank/DDBJ databases">
        <title>Bacterial metabolism rescues the inhibition of intestinal drug absorption by food and drug additives.</title>
        <authorList>
            <person name="Zou L."/>
            <person name="Spanogiannopoulos P."/>
            <person name="Chien H.-C."/>
            <person name="Pieper L.M."/>
            <person name="Cai W."/>
            <person name="Khuri N."/>
            <person name="Pottel J."/>
            <person name="Vora B."/>
            <person name="Ni Z."/>
            <person name="Tsakalozou E."/>
            <person name="Zhang W."/>
            <person name="Shoichet B.K."/>
            <person name="Giacomini K.M."/>
            <person name="Turnbaugh P.J."/>
        </authorList>
    </citation>
    <scope>NUCLEOTIDE SEQUENCE [LARGE SCALE GENOMIC DNA]</scope>
    <source>
        <strain evidence="11 20">F22</strain>
    </source>
</reference>
<dbReference type="GO" id="GO:0005737">
    <property type="term" value="C:cytoplasm"/>
    <property type="evidence" value="ECO:0007669"/>
    <property type="project" value="UniProtKB-SubCell"/>
</dbReference>
<name>A0A174C1A4_9FIRM</name>
<dbReference type="InterPro" id="IPR001127">
    <property type="entry name" value="PTS_EIIA_1_perm"/>
</dbReference>
<evidence type="ECO:0000256" key="4">
    <source>
        <dbReference type="ARBA" id="ARBA00022679"/>
    </source>
</evidence>
<dbReference type="GO" id="GO:0016301">
    <property type="term" value="F:kinase activity"/>
    <property type="evidence" value="ECO:0007669"/>
    <property type="project" value="UniProtKB-KW"/>
</dbReference>
<evidence type="ECO:0000313" key="16">
    <source>
        <dbReference type="Proteomes" id="UP000095727"/>
    </source>
</evidence>
<evidence type="ECO:0000256" key="6">
    <source>
        <dbReference type="ARBA" id="ARBA00022777"/>
    </source>
</evidence>
<evidence type="ECO:0000256" key="2">
    <source>
        <dbReference type="ARBA" id="ARBA00022448"/>
    </source>
</evidence>
<keyword evidence="5" id="KW-0598">Phosphotransferase system</keyword>
<dbReference type="EMBL" id="JABWDC010000134">
    <property type="protein sequence ID" value="NUN88088.1"/>
    <property type="molecule type" value="Genomic_DNA"/>
</dbReference>
<evidence type="ECO:0000256" key="1">
    <source>
        <dbReference type="ARBA" id="ARBA00004496"/>
    </source>
</evidence>